<evidence type="ECO:0000313" key="4">
    <source>
        <dbReference type="Proteomes" id="UP000198864"/>
    </source>
</evidence>
<evidence type="ECO:0000313" key="5">
    <source>
        <dbReference type="Proteomes" id="UP000249419"/>
    </source>
</evidence>
<accession>A0A1C5A2D5</accession>
<dbReference type="EMBL" id="FMCR01000008">
    <property type="protein sequence ID" value="SCF39251.1"/>
    <property type="molecule type" value="Genomic_DNA"/>
</dbReference>
<proteinExistence type="predicted"/>
<dbReference type="Proteomes" id="UP000198864">
    <property type="component" value="Unassembled WGS sequence"/>
</dbReference>
<reference evidence="3 4" key="1">
    <citation type="submission" date="2016-06" db="EMBL/GenBank/DDBJ databases">
        <authorList>
            <person name="Kjaerup R.B."/>
            <person name="Dalgaard T.S."/>
            <person name="Juul-Madsen H.R."/>
        </authorList>
    </citation>
    <scope>NUCLEOTIDE SEQUENCE [LARGE SCALE GENOMIC DNA]</scope>
    <source>
        <strain evidence="3 4">DSM 44871</strain>
    </source>
</reference>
<gene>
    <name evidence="3" type="ORF">GA0070561_6133</name>
    <name evidence="2" type="ORF">PSN13_03418</name>
</gene>
<reference evidence="2 5" key="2">
    <citation type="submission" date="2018-03" db="EMBL/GenBank/DDBJ databases">
        <title>Defining the species Micromonospora saelicesensis and Micromonospora noduli under the framework of genomics.</title>
        <authorList>
            <person name="Riesco R."/>
            <person name="Trujillo M.E."/>
        </authorList>
    </citation>
    <scope>NUCLEOTIDE SEQUENCE [LARGE SCALE GENOMIC DNA]</scope>
    <source>
        <strain evidence="2 5">PSN13</strain>
    </source>
</reference>
<sequence>MSETNGITFAPVGGTTVAVSEPTPLPSIRSHGLPERRSDRHVRPQRDNLQRGDNA</sequence>
<evidence type="ECO:0000313" key="3">
    <source>
        <dbReference type="EMBL" id="SCF39251.1"/>
    </source>
</evidence>
<feature type="compositionally biased region" description="Basic and acidic residues" evidence="1">
    <location>
        <begin position="32"/>
        <end position="55"/>
    </location>
</feature>
<dbReference type="EMBL" id="PYAG01000014">
    <property type="protein sequence ID" value="RAO33358.1"/>
    <property type="molecule type" value="Genomic_DNA"/>
</dbReference>
<feature type="region of interest" description="Disordered" evidence="1">
    <location>
        <begin position="1"/>
        <end position="55"/>
    </location>
</feature>
<dbReference type="Proteomes" id="UP000249419">
    <property type="component" value="Unassembled WGS sequence"/>
</dbReference>
<name>A0A1C5A2D5_9ACTN</name>
<dbReference type="AlphaFoldDB" id="A0A1C5A2D5"/>
<protein>
    <submittedName>
        <fullName evidence="3">Uncharacterized protein</fullName>
    </submittedName>
</protein>
<evidence type="ECO:0000313" key="2">
    <source>
        <dbReference type="EMBL" id="RAO33358.1"/>
    </source>
</evidence>
<dbReference type="STRING" id="285676.GA0070561_6133"/>
<organism evidence="3 4">
    <name type="scientific">Micromonospora saelicesensis</name>
    <dbReference type="NCBI Taxonomy" id="285676"/>
    <lineage>
        <taxon>Bacteria</taxon>
        <taxon>Bacillati</taxon>
        <taxon>Actinomycetota</taxon>
        <taxon>Actinomycetes</taxon>
        <taxon>Micromonosporales</taxon>
        <taxon>Micromonosporaceae</taxon>
        <taxon>Micromonospora</taxon>
    </lineage>
</organism>
<evidence type="ECO:0000256" key="1">
    <source>
        <dbReference type="SAM" id="MobiDB-lite"/>
    </source>
</evidence>